<dbReference type="AlphaFoldDB" id="A0A1H3Y7N0"/>
<dbReference type="InterPro" id="IPR003718">
    <property type="entry name" value="OsmC/Ohr_fam"/>
</dbReference>
<proteinExistence type="predicted"/>
<dbReference type="Gene3D" id="3.30.300.20">
    <property type="match status" value="1"/>
</dbReference>
<accession>A0A1H3Y7N0</accession>
<dbReference type="InterPro" id="IPR036102">
    <property type="entry name" value="OsmC/Ohrsf"/>
</dbReference>
<dbReference type="RefSeq" id="WP_093240223.1">
    <property type="nucleotide sequence ID" value="NZ_FNQF01000003.1"/>
</dbReference>
<gene>
    <name evidence="1" type="ORF">SAMN05421540_10340</name>
</gene>
<reference evidence="1 2" key="1">
    <citation type="submission" date="2016-10" db="EMBL/GenBank/DDBJ databases">
        <authorList>
            <person name="de Groot N.N."/>
        </authorList>
    </citation>
    <scope>NUCLEOTIDE SEQUENCE [LARGE SCALE GENOMIC DNA]</scope>
    <source>
        <strain evidence="1 2">DSM 23581</strain>
    </source>
</reference>
<dbReference type="Pfam" id="PF02566">
    <property type="entry name" value="OsmC"/>
    <property type="match status" value="1"/>
</dbReference>
<dbReference type="EMBL" id="FNQF01000003">
    <property type="protein sequence ID" value="SEA06858.1"/>
    <property type="molecule type" value="Genomic_DNA"/>
</dbReference>
<dbReference type="InterPro" id="IPR015946">
    <property type="entry name" value="KH_dom-like_a/b"/>
</dbReference>
<protein>
    <submittedName>
        <fullName evidence="1">Putative redox protein</fullName>
    </submittedName>
</protein>
<dbReference type="STRING" id="908615.SAMN05421540_10340"/>
<sequence length="140" mass="15629">MKINLQKKKDSSVHFEAMNTNGDKVEMCNSSAGNQQAASPMELILMGVSGCSSIDIVHILEKQNLKVDDLQMEVEGHRNETIPKVFHRIDLLVKIKGDIPANKAQRAADLSFEKYCSVSKMLEKSVDIHYKVELNGELIS</sequence>
<dbReference type="Proteomes" id="UP000198820">
    <property type="component" value="Unassembled WGS sequence"/>
</dbReference>
<evidence type="ECO:0000313" key="1">
    <source>
        <dbReference type="EMBL" id="SEA06858.1"/>
    </source>
</evidence>
<organism evidence="1 2">
    <name type="scientific">Psychroflexus halocasei</name>
    <dbReference type="NCBI Taxonomy" id="908615"/>
    <lineage>
        <taxon>Bacteria</taxon>
        <taxon>Pseudomonadati</taxon>
        <taxon>Bacteroidota</taxon>
        <taxon>Flavobacteriia</taxon>
        <taxon>Flavobacteriales</taxon>
        <taxon>Flavobacteriaceae</taxon>
        <taxon>Psychroflexus</taxon>
    </lineage>
</organism>
<keyword evidence="2" id="KW-1185">Reference proteome</keyword>
<evidence type="ECO:0000313" key="2">
    <source>
        <dbReference type="Proteomes" id="UP000198820"/>
    </source>
</evidence>
<dbReference type="SUPFAM" id="SSF82784">
    <property type="entry name" value="OsmC-like"/>
    <property type="match status" value="1"/>
</dbReference>
<dbReference type="PANTHER" id="PTHR34352:SF1">
    <property type="entry name" value="PROTEIN YHFA"/>
    <property type="match status" value="1"/>
</dbReference>
<name>A0A1H3Y7N0_9FLAO</name>
<dbReference type="PANTHER" id="PTHR34352">
    <property type="entry name" value="PROTEIN YHFA"/>
    <property type="match status" value="1"/>
</dbReference>